<evidence type="ECO:0000313" key="10">
    <source>
        <dbReference type="Proteomes" id="UP000019478"/>
    </source>
</evidence>
<feature type="compositionally biased region" description="Polar residues" evidence="6">
    <location>
        <begin position="1"/>
        <end position="10"/>
    </location>
</feature>
<feature type="transmembrane region" description="Helical" evidence="7">
    <location>
        <begin position="190"/>
        <end position="212"/>
    </location>
</feature>
<feature type="transmembrane region" description="Helical" evidence="7">
    <location>
        <begin position="83"/>
        <end position="103"/>
    </location>
</feature>
<evidence type="ECO:0000259" key="8">
    <source>
        <dbReference type="Pfam" id="PF00324"/>
    </source>
</evidence>
<comment type="caution">
    <text evidence="9">The sequence shown here is derived from an EMBL/GenBank/DDBJ whole genome shotgun (WGS) entry which is preliminary data.</text>
</comment>
<keyword evidence="5 7" id="KW-0472">Membrane</keyword>
<feature type="transmembrane region" description="Helical" evidence="7">
    <location>
        <begin position="310"/>
        <end position="328"/>
    </location>
</feature>
<feature type="transmembrane region" description="Helical" evidence="7">
    <location>
        <begin position="441"/>
        <end position="462"/>
    </location>
</feature>
<dbReference type="STRING" id="1182542.W9Y0G7"/>
<feature type="transmembrane region" description="Helical" evidence="7">
    <location>
        <begin position="109"/>
        <end position="138"/>
    </location>
</feature>
<dbReference type="AlphaFoldDB" id="W9Y0G7"/>
<gene>
    <name evidence="9" type="ORF">A1O3_03253</name>
</gene>
<feature type="transmembrane region" description="Helical" evidence="7">
    <location>
        <begin position="407"/>
        <end position="429"/>
    </location>
</feature>
<evidence type="ECO:0000256" key="2">
    <source>
        <dbReference type="ARBA" id="ARBA00022448"/>
    </source>
</evidence>
<evidence type="ECO:0000256" key="7">
    <source>
        <dbReference type="SAM" id="Phobius"/>
    </source>
</evidence>
<dbReference type="eggNOG" id="KOG1286">
    <property type="taxonomic scope" value="Eukaryota"/>
</dbReference>
<keyword evidence="4 7" id="KW-1133">Transmembrane helix</keyword>
<evidence type="ECO:0000256" key="6">
    <source>
        <dbReference type="SAM" id="MobiDB-lite"/>
    </source>
</evidence>
<evidence type="ECO:0000256" key="5">
    <source>
        <dbReference type="ARBA" id="ARBA00023136"/>
    </source>
</evidence>
<feature type="transmembrane region" description="Helical" evidence="7">
    <location>
        <begin position="367"/>
        <end position="386"/>
    </location>
</feature>
<sequence length="587" mass="65222">MTIMESVSSSENHDIVVNGGDQNRDYYSKPELVTAVGTTPATPDDEMVESGTTTMHMYSELSSRDQMQYGKTKRGLSSRHMQLITIGSSIGTGMFLGIGSALARSGPLSVFLGFTFFSAFVLFPLMMCAAELCSWLPIRGSIFQFADRYVDPALGFASGYVYWYGALMLVCSDFTGTVSVIQFWDDKTNPGYYVLLTLGISILLNLVAVRWYGEIEFVTASFKILLMLGLICATFITMLGGNPNHDRYGFRYWKTPMKEYLEQGALGRFLGFWRVLIYAGFACGGPDVIMMCSGEVQNPRKVIPAATRKIYFRLGLFYIVGTLALGVICDASSQELVDALTSGSSGAAVSPWVIGLRSHGVNGLANFVNAIVLTSAWSCGNAYVYSATRTLYAMSINNKAPKIFRKCSKAGVPVYALGVVGLISCITFLNSSNSTSTVLNWFINLSTVSFLITYMIILYTYICFRRAMIAQTGDLSVLPFRTPFHLQPYAAWFAICFCFIIMLFNGFYVFWPGAFNAADFISSYFGIAFFIVTYAFWKIFKRPSFVKPAAADIYSGKQEIDDEEAEFIAEQEKRPKKFWDPVVDFIF</sequence>
<feature type="transmembrane region" description="Helical" evidence="7">
    <location>
        <begin position="265"/>
        <end position="289"/>
    </location>
</feature>
<feature type="transmembrane region" description="Helical" evidence="7">
    <location>
        <begin position="489"/>
        <end position="511"/>
    </location>
</feature>
<dbReference type="FunFam" id="1.20.1740.10:FF:000001">
    <property type="entry name" value="Amino acid permease"/>
    <property type="match status" value="1"/>
</dbReference>
<evidence type="ECO:0000256" key="3">
    <source>
        <dbReference type="ARBA" id="ARBA00022692"/>
    </source>
</evidence>
<feature type="domain" description="Amino acid permease/ SLC12A" evidence="8">
    <location>
        <begin position="80"/>
        <end position="544"/>
    </location>
</feature>
<dbReference type="PANTHER" id="PTHR43341:SF39">
    <property type="entry name" value="AMINO ACID TRANSPORTER (EUROFUNG)-RELATED"/>
    <property type="match status" value="1"/>
</dbReference>
<dbReference type="HOGENOM" id="CLU_007946_12_1_1"/>
<dbReference type="GeneID" id="19167381"/>
<comment type="subcellular location">
    <subcellularLocation>
        <location evidence="1">Membrane</location>
        <topology evidence="1">Multi-pass membrane protein</topology>
    </subcellularLocation>
</comment>
<dbReference type="InterPro" id="IPR050524">
    <property type="entry name" value="APC_YAT"/>
</dbReference>
<keyword evidence="2" id="KW-0813">Transport</keyword>
<organism evidence="9 10">
    <name type="scientific">Capronia epimyces CBS 606.96</name>
    <dbReference type="NCBI Taxonomy" id="1182542"/>
    <lineage>
        <taxon>Eukaryota</taxon>
        <taxon>Fungi</taxon>
        <taxon>Dikarya</taxon>
        <taxon>Ascomycota</taxon>
        <taxon>Pezizomycotina</taxon>
        <taxon>Eurotiomycetes</taxon>
        <taxon>Chaetothyriomycetidae</taxon>
        <taxon>Chaetothyriales</taxon>
        <taxon>Herpotrichiellaceae</taxon>
        <taxon>Capronia</taxon>
    </lineage>
</organism>
<keyword evidence="10" id="KW-1185">Reference proteome</keyword>
<name>W9Y0G7_9EURO</name>
<feature type="transmembrane region" description="Helical" evidence="7">
    <location>
        <begin position="517"/>
        <end position="537"/>
    </location>
</feature>
<evidence type="ECO:0000256" key="1">
    <source>
        <dbReference type="ARBA" id="ARBA00004141"/>
    </source>
</evidence>
<dbReference type="PANTHER" id="PTHR43341">
    <property type="entry name" value="AMINO ACID PERMEASE"/>
    <property type="match status" value="1"/>
</dbReference>
<reference evidence="9 10" key="1">
    <citation type="submission" date="2013-03" db="EMBL/GenBank/DDBJ databases">
        <title>The Genome Sequence of Capronia epimyces CBS 606.96.</title>
        <authorList>
            <consortium name="The Broad Institute Genomics Platform"/>
            <person name="Cuomo C."/>
            <person name="de Hoog S."/>
            <person name="Gorbushina A."/>
            <person name="Walker B."/>
            <person name="Young S.K."/>
            <person name="Zeng Q."/>
            <person name="Gargeya S."/>
            <person name="Fitzgerald M."/>
            <person name="Haas B."/>
            <person name="Abouelleil A."/>
            <person name="Allen A.W."/>
            <person name="Alvarado L."/>
            <person name="Arachchi H.M."/>
            <person name="Berlin A.M."/>
            <person name="Chapman S.B."/>
            <person name="Gainer-Dewar J."/>
            <person name="Goldberg J."/>
            <person name="Griggs A."/>
            <person name="Gujja S."/>
            <person name="Hansen M."/>
            <person name="Howarth C."/>
            <person name="Imamovic A."/>
            <person name="Ireland A."/>
            <person name="Larimer J."/>
            <person name="McCowan C."/>
            <person name="Murphy C."/>
            <person name="Pearson M."/>
            <person name="Poon T.W."/>
            <person name="Priest M."/>
            <person name="Roberts A."/>
            <person name="Saif S."/>
            <person name="Shea T."/>
            <person name="Sisk P."/>
            <person name="Sykes S."/>
            <person name="Wortman J."/>
            <person name="Nusbaum C."/>
            <person name="Birren B."/>
        </authorList>
    </citation>
    <scope>NUCLEOTIDE SEQUENCE [LARGE SCALE GENOMIC DNA]</scope>
    <source>
        <strain evidence="9 10">CBS 606.96</strain>
    </source>
</reference>
<dbReference type="Gene3D" id="1.20.1740.10">
    <property type="entry name" value="Amino acid/polyamine transporter I"/>
    <property type="match status" value="1"/>
</dbReference>
<dbReference type="Proteomes" id="UP000019478">
    <property type="component" value="Unassembled WGS sequence"/>
</dbReference>
<dbReference type="InterPro" id="IPR004841">
    <property type="entry name" value="AA-permease/SLC12A_dom"/>
</dbReference>
<protein>
    <recommendedName>
        <fullName evidence="8">Amino acid permease/ SLC12A domain-containing protein</fullName>
    </recommendedName>
</protein>
<feature type="transmembrane region" description="Helical" evidence="7">
    <location>
        <begin position="159"/>
        <end position="184"/>
    </location>
</feature>
<accession>W9Y0G7</accession>
<keyword evidence="3 7" id="KW-0812">Transmembrane</keyword>
<dbReference type="EMBL" id="AMGY01000003">
    <property type="protein sequence ID" value="EXJ86302.1"/>
    <property type="molecule type" value="Genomic_DNA"/>
</dbReference>
<dbReference type="RefSeq" id="XP_007731581.1">
    <property type="nucleotide sequence ID" value="XM_007733391.1"/>
</dbReference>
<dbReference type="OrthoDB" id="3900342at2759"/>
<dbReference type="PIRSF" id="PIRSF006060">
    <property type="entry name" value="AA_transporter"/>
    <property type="match status" value="1"/>
</dbReference>
<proteinExistence type="predicted"/>
<evidence type="ECO:0000256" key="4">
    <source>
        <dbReference type="ARBA" id="ARBA00022989"/>
    </source>
</evidence>
<evidence type="ECO:0000313" key="9">
    <source>
        <dbReference type="EMBL" id="EXJ86302.1"/>
    </source>
</evidence>
<feature type="transmembrane region" description="Helical" evidence="7">
    <location>
        <begin position="224"/>
        <end position="245"/>
    </location>
</feature>
<dbReference type="GO" id="GO:0016020">
    <property type="term" value="C:membrane"/>
    <property type="evidence" value="ECO:0007669"/>
    <property type="project" value="UniProtKB-SubCell"/>
</dbReference>
<dbReference type="GO" id="GO:0015171">
    <property type="term" value="F:amino acid transmembrane transporter activity"/>
    <property type="evidence" value="ECO:0007669"/>
    <property type="project" value="TreeGrafter"/>
</dbReference>
<dbReference type="Pfam" id="PF00324">
    <property type="entry name" value="AA_permease"/>
    <property type="match status" value="1"/>
</dbReference>
<feature type="region of interest" description="Disordered" evidence="6">
    <location>
        <begin position="1"/>
        <end position="23"/>
    </location>
</feature>